<reference evidence="3" key="1">
    <citation type="submission" date="2023-10" db="EMBL/GenBank/DDBJ databases">
        <authorList>
            <person name="Chen Y."/>
            <person name="Shah S."/>
            <person name="Dougan E. K."/>
            <person name="Thang M."/>
            <person name="Chan C."/>
        </authorList>
    </citation>
    <scope>NUCLEOTIDE SEQUENCE [LARGE SCALE GENOMIC DNA]</scope>
</reference>
<feature type="compositionally biased region" description="Pro residues" evidence="1">
    <location>
        <begin position="308"/>
        <end position="322"/>
    </location>
</feature>
<feature type="region of interest" description="Disordered" evidence="1">
    <location>
        <begin position="295"/>
        <end position="324"/>
    </location>
</feature>
<dbReference type="PROSITE" id="PS50853">
    <property type="entry name" value="FN3"/>
    <property type="match status" value="1"/>
</dbReference>
<evidence type="ECO:0000313" key="4">
    <source>
        <dbReference type="Proteomes" id="UP001189429"/>
    </source>
</evidence>
<evidence type="ECO:0000256" key="1">
    <source>
        <dbReference type="SAM" id="MobiDB-lite"/>
    </source>
</evidence>
<evidence type="ECO:0000259" key="2">
    <source>
        <dbReference type="PROSITE" id="PS50853"/>
    </source>
</evidence>
<gene>
    <name evidence="3" type="ORF">PCOR1329_LOCUS43074</name>
</gene>
<accession>A0ABN9TWV0</accession>
<dbReference type="InterPro" id="IPR003961">
    <property type="entry name" value="FN3_dom"/>
</dbReference>
<feature type="domain" description="Fibronectin type-III" evidence="2">
    <location>
        <begin position="211"/>
        <end position="312"/>
    </location>
</feature>
<dbReference type="EMBL" id="CAUYUJ010015173">
    <property type="protein sequence ID" value="CAK0850768.1"/>
    <property type="molecule type" value="Genomic_DNA"/>
</dbReference>
<protein>
    <recommendedName>
        <fullName evidence="2">Fibronectin type-III domain-containing protein</fullName>
    </recommendedName>
</protein>
<name>A0ABN9TWV0_9DINO</name>
<dbReference type="Proteomes" id="UP001189429">
    <property type="component" value="Unassembled WGS sequence"/>
</dbReference>
<sequence length="561" mass="57712">MGNLPKGNLASWPPRPILGHFRWPRPARKPSTWPSKVLAPFSRVLTRRVDCSRPPPQETLGQLRLVEGDEVSFCVPRAREGEPVEAQLVCLEQTARPAAAVLGLFSARLPRDRQRPDLALHCHAFADKVVVTGLPADATEAELFHFFSKQGATKVALAWAAGGAGYAAAQFPGVGAVSRLLSSGVHAFADEAETRVATLLPGAPAAEQPPLPALPRPCLTPGQEPGAMLITWSPSVIAAEYMLEMRPAGVQAPWRPVEELTGRAQRSECSSCRVTGLPTSTALEARVSFATTCGTRSEVSDPSEPCAAVPPPAPKPEDPPVTIPAAAFPSQLASGPSHAVAAPAPLPPAAPPCAPTLGWQCVHGGLVPAPPAPEVLWADEVGSSVLVRWFPVPHAAAYVVELSEAGGSACERFVRGAEGTALGCPVDLQVGGLRRLAPGGCYLAQVRCVSTFGGESAPSAPGWTTPAGWALAPASAAGPGTAVLPRLLRSPGHPLVPAPAGPPVGLHEAAKPGPVPIAPAPIVPDNLQAAVPFGGGFQPTGGLVVQGAPAGASSNFSLMLD</sequence>
<proteinExistence type="predicted"/>
<evidence type="ECO:0000313" key="3">
    <source>
        <dbReference type="EMBL" id="CAK0850768.1"/>
    </source>
</evidence>
<keyword evidence="4" id="KW-1185">Reference proteome</keyword>
<organism evidence="3 4">
    <name type="scientific">Prorocentrum cordatum</name>
    <dbReference type="NCBI Taxonomy" id="2364126"/>
    <lineage>
        <taxon>Eukaryota</taxon>
        <taxon>Sar</taxon>
        <taxon>Alveolata</taxon>
        <taxon>Dinophyceae</taxon>
        <taxon>Prorocentrales</taxon>
        <taxon>Prorocentraceae</taxon>
        <taxon>Prorocentrum</taxon>
    </lineage>
</organism>
<dbReference type="InterPro" id="IPR036116">
    <property type="entry name" value="FN3_sf"/>
</dbReference>
<comment type="caution">
    <text evidence="3">The sequence shown here is derived from an EMBL/GenBank/DDBJ whole genome shotgun (WGS) entry which is preliminary data.</text>
</comment>
<dbReference type="SUPFAM" id="SSF49265">
    <property type="entry name" value="Fibronectin type III"/>
    <property type="match status" value="2"/>
</dbReference>